<dbReference type="PANTHER" id="PTHR35696">
    <property type="entry name" value="ELECTRON CARRIER/IRON ION-BINDING PROTEIN"/>
    <property type="match status" value="1"/>
</dbReference>
<name>A0AAN8ZUP0_9MAGN</name>
<evidence type="ECO:0000256" key="5">
    <source>
        <dbReference type="ARBA" id="ARBA00023054"/>
    </source>
</evidence>
<dbReference type="Proteomes" id="UP001370490">
    <property type="component" value="Unassembled WGS sequence"/>
</dbReference>
<evidence type="ECO:0000256" key="2">
    <source>
        <dbReference type="ARBA" id="ARBA00010916"/>
    </source>
</evidence>
<dbReference type="AlphaFoldDB" id="A0AAN8ZUP0"/>
<evidence type="ECO:0000256" key="8">
    <source>
        <dbReference type="SAM" id="Coils"/>
    </source>
</evidence>
<evidence type="ECO:0000256" key="3">
    <source>
        <dbReference type="ARBA" id="ARBA00022853"/>
    </source>
</evidence>
<feature type="region of interest" description="Disordered" evidence="9">
    <location>
        <begin position="52"/>
        <end position="186"/>
    </location>
</feature>
<dbReference type="EMBL" id="JBAMMX010000001">
    <property type="protein sequence ID" value="KAK6947478.1"/>
    <property type="molecule type" value="Genomic_DNA"/>
</dbReference>
<feature type="compositionally biased region" description="Basic and acidic residues" evidence="9">
    <location>
        <begin position="159"/>
        <end position="169"/>
    </location>
</feature>
<dbReference type="Pfam" id="PF09340">
    <property type="entry name" value="NuA4"/>
    <property type="match status" value="1"/>
</dbReference>
<reference evidence="10 11" key="1">
    <citation type="submission" date="2023-12" db="EMBL/GenBank/DDBJ databases">
        <title>A high-quality genome assembly for Dillenia turbinata (Dilleniales).</title>
        <authorList>
            <person name="Chanderbali A."/>
        </authorList>
    </citation>
    <scope>NUCLEOTIDE SEQUENCE [LARGE SCALE GENOMIC DNA]</scope>
    <source>
        <strain evidence="10">LSX21</strain>
        <tissue evidence="10">Leaf</tissue>
    </source>
</reference>
<comment type="similarity">
    <text evidence="2">Belongs to the EAF6 family.</text>
</comment>
<gene>
    <name evidence="10" type="ORF">RJ641_000951</name>
</gene>
<dbReference type="PANTHER" id="PTHR35696:SF1">
    <property type="entry name" value="ELECTRON CARRIER_IRON ION-BINDING PROTEIN"/>
    <property type="match status" value="1"/>
</dbReference>
<keyword evidence="4" id="KW-0805">Transcription regulation</keyword>
<feature type="compositionally biased region" description="Polar residues" evidence="9">
    <location>
        <begin position="131"/>
        <end position="148"/>
    </location>
</feature>
<dbReference type="GO" id="GO:0000123">
    <property type="term" value="C:histone acetyltransferase complex"/>
    <property type="evidence" value="ECO:0007669"/>
    <property type="project" value="InterPro"/>
</dbReference>
<keyword evidence="6" id="KW-0804">Transcription</keyword>
<keyword evidence="3" id="KW-0156">Chromatin regulator</keyword>
<keyword evidence="5 8" id="KW-0175">Coiled coil</keyword>
<organism evidence="10 11">
    <name type="scientific">Dillenia turbinata</name>
    <dbReference type="NCBI Taxonomy" id="194707"/>
    <lineage>
        <taxon>Eukaryota</taxon>
        <taxon>Viridiplantae</taxon>
        <taxon>Streptophyta</taxon>
        <taxon>Embryophyta</taxon>
        <taxon>Tracheophyta</taxon>
        <taxon>Spermatophyta</taxon>
        <taxon>Magnoliopsida</taxon>
        <taxon>eudicotyledons</taxon>
        <taxon>Gunneridae</taxon>
        <taxon>Pentapetalae</taxon>
        <taxon>Dilleniales</taxon>
        <taxon>Dilleniaceae</taxon>
        <taxon>Dillenia</taxon>
    </lineage>
</organism>
<sequence length="329" mass="37106">MIVSLMSKREELQEELRSVEKQVYELESSYLKDSNYFGNVLKGLKRSRKLQPEDRIFSLSSVTSPPGSIPVKEATDQKEEPPMDKSTKLDTEPNLNSSLNLTSVEDNAEVLPVKSMPEEPQEDGSSKLDTEPNSNPISNLTSIENNAEVSPVRSAPKWPPEDGLSKSDTEPNSNANPRPPRAEDNSLSAILGLKVKLRSNPVRTVRHWRRIQHIVENELIKLQRFELDHSGVNVSDQSDTPGRSKRVKTQRVERASILSDLSDELIKARNEVDLKACLELEAQLFDKNSRTNQIETEDMETARTEDAQNNLYQGRNRLTLLTYNIQSSA</sequence>
<dbReference type="InterPro" id="IPR015418">
    <property type="entry name" value="Eaf6"/>
</dbReference>
<keyword evidence="11" id="KW-1185">Reference proteome</keyword>
<proteinExistence type="inferred from homology"/>
<dbReference type="GO" id="GO:0006325">
    <property type="term" value="P:chromatin organization"/>
    <property type="evidence" value="ECO:0007669"/>
    <property type="project" value="UniProtKB-KW"/>
</dbReference>
<feature type="coiled-coil region" evidence="8">
    <location>
        <begin position="2"/>
        <end position="29"/>
    </location>
</feature>
<evidence type="ECO:0000256" key="6">
    <source>
        <dbReference type="ARBA" id="ARBA00023163"/>
    </source>
</evidence>
<feature type="compositionally biased region" description="Basic and acidic residues" evidence="9">
    <location>
        <begin position="73"/>
        <end position="91"/>
    </location>
</feature>
<feature type="compositionally biased region" description="Polar residues" evidence="9">
    <location>
        <begin position="93"/>
        <end position="105"/>
    </location>
</feature>
<protein>
    <submittedName>
        <fullName evidence="10">Chromatin modification-related protein Eaf6</fullName>
    </submittedName>
</protein>
<dbReference type="GO" id="GO:0005634">
    <property type="term" value="C:nucleus"/>
    <property type="evidence" value="ECO:0007669"/>
    <property type="project" value="UniProtKB-SubCell"/>
</dbReference>
<keyword evidence="7" id="KW-0539">Nucleus</keyword>
<evidence type="ECO:0000313" key="11">
    <source>
        <dbReference type="Proteomes" id="UP001370490"/>
    </source>
</evidence>
<evidence type="ECO:0000256" key="9">
    <source>
        <dbReference type="SAM" id="MobiDB-lite"/>
    </source>
</evidence>
<evidence type="ECO:0000256" key="1">
    <source>
        <dbReference type="ARBA" id="ARBA00004123"/>
    </source>
</evidence>
<evidence type="ECO:0000256" key="7">
    <source>
        <dbReference type="ARBA" id="ARBA00023242"/>
    </source>
</evidence>
<comment type="subcellular location">
    <subcellularLocation>
        <location evidence="1">Nucleus</location>
    </subcellularLocation>
</comment>
<accession>A0AAN8ZUP0</accession>
<evidence type="ECO:0000256" key="4">
    <source>
        <dbReference type="ARBA" id="ARBA00023015"/>
    </source>
</evidence>
<evidence type="ECO:0000313" key="10">
    <source>
        <dbReference type="EMBL" id="KAK6947478.1"/>
    </source>
</evidence>
<comment type="caution">
    <text evidence="10">The sequence shown here is derived from an EMBL/GenBank/DDBJ whole genome shotgun (WGS) entry which is preliminary data.</text>
</comment>